<feature type="binding site" evidence="6">
    <location>
        <position position="201"/>
    </location>
    <ligand>
        <name>GTP</name>
        <dbReference type="ChEBI" id="CHEBI:37565"/>
    </ligand>
</feature>
<dbReference type="RefSeq" id="WP_124177029.1">
    <property type="nucleotide sequence ID" value="NZ_REFY01000001.1"/>
</dbReference>
<evidence type="ECO:0000256" key="1">
    <source>
        <dbReference type="ARBA" id="ARBA00006877"/>
    </source>
</evidence>
<evidence type="ECO:0000256" key="6">
    <source>
        <dbReference type="HAMAP-Rule" id="MF_01946"/>
    </source>
</evidence>
<dbReference type="Gene3D" id="3.40.50.1440">
    <property type="entry name" value="Tubulin/FtsZ, GTPase domain"/>
    <property type="match status" value="1"/>
</dbReference>
<dbReference type="InterPro" id="IPR036525">
    <property type="entry name" value="Tubulin/FtsZ_GTPase_sf"/>
</dbReference>
<proteinExistence type="inferred from homology"/>
<evidence type="ECO:0000313" key="9">
    <source>
        <dbReference type="EMBL" id="RQG93143.1"/>
    </source>
</evidence>
<evidence type="ECO:0000256" key="5">
    <source>
        <dbReference type="ARBA" id="ARBA00023134"/>
    </source>
</evidence>
<dbReference type="EMBL" id="REFY01000001">
    <property type="protein sequence ID" value="RQG93143.1"/>
    <property type="molecule type" value="Genomic_DNA"/>
</dbReference>
<name>A0A3N6LT17_9EURY</name>
<comment type="caution">
    <text evidence="6">Lacks conserved residue(s) required for the propagation of feature annotation.</text>
</comment>
<feature type="region of interest" description="Disordered" evidence="7">
    <location>
        <begin position="139"/>
        <end position="160"/>
    </location>
</feature>
<keyword evidence="9" id="KW-0131">Cell cycle</keyword>
<comment type="caution">
    <text evidence="9">The sequence shown here is derived from an EMBL/GenBank/DDBJ whole genome shotgun (WGS) entry which is preliminary data.</text>
</comment>
<reference evidence="9 10" key="1">
    <citation type="submission" date="2018-10" db="EMBL/GenBank/DDBJ databases">
        <title>Natrarchaeobius chitinivorans gen. nov., sp. nov., and Natrarchaeobius haloalkaliphilus sp. nov., alkaliphilic, chitin-utilizing haloarchaea from hypersaline alkaline lakes.</title>
        <authorList>
            <person name="Sorokin D.Y."/>
            <person name="Elcheninov A.G."/>
            <person name="Kostrikina N.A."/>
            <person name="Bale N.J."/>
            <person name="Sinninghe Damste J.S."/>
            <person name="Khijniak T.V."/>
            <person name="Kublanov I.V."/>
            <person name="Toshchakov S.V."/>
        </authorList>
    </citation>
    <scope>NUCLEOTIDE SEQUENCE [LARGE SCALE GENOMIC DNA]</scope>
    <source>
        <strain evidence="9 10">AArcht-Sl</strain>
    </source>
</reference>
<dbReference type="AlphaFoldDB" id="A0A3N6LT17"/>
<feature type="binding site" evidence="6">
    <location>
        <begin position="107"/>
        <end position="109"/>
    </location>
    <ligand>
        <name>GTP</name>
        <dbReference type="ChEBI" id="CHEBI:37565"/>
    </ligand>
</feature>
<dbReference type="SMART" id="SM00864">
    <property type="entry name" value="Tubulin"/>
    <property type="match status" value="1"/>
</dbReference>
<dbReference type="GO" id="GO:0005737">
    <property type="term" value="C:cytoplasm"/>
    <property type="evidence" value="ECO:0007669"/>
    <property type="project" value="UniProtKB-SubCell"/>
</dbReference>
<feature type="binding site" evidence="6">
    <location>
        <position position="183"/>
    </location>
    <ligand>
        <name>GTP</name>
        <dbReference type="ChEBI" id="CHEBI:37565"/>
    </ligand>
</feature>
<dbReference type="Gene3D" id="3.30.1330.20">
    <property type="entry name" value="Tubulin/FtsZ, C-terminal domain"/>
    <property type="match status" value="1"/>
</dbReference>
<evidence type="ECO:0000259" key="8">
    <source>
        <dbReference type="SMART" id="SM00864"/>
    </source>
</evidence>
<keyword evidence="2 6" id="KW-0963">Cytoplasm</keyword>
<gene>
    <name evidence="6" type="primary">cetZ</name>
    <name evidence="9" type="ORF">EA462_02770</name>
</gene>
<feature type="domain" description="Tubulin/FtsZ GTPase" evidence="8">
    <location>
        <begin position="2"/>
        <end position="219"/>
    </location>
</feature>
<comment type="subcellular location">
    <subcellularLocation>
        <location evidence="6">Cytoplasm</location>
    </subcellularLocation>
</comment>
<keyword evidence="5 6" id="KW-0342">GTP-binding</keyword>
<evidence type="ECO:0000256" key="4">
    <source>
        <dbReference type="ARBA" id="ARBA00022960"/>
    </source>
</evidence>
<keyword evidence="3 6" id="KW-0547">Nucleotide-binding</keyword>
<dbReference type="InterPro" id="IPR032907">
    <property type="entry name" value="CetZ"/>
</dbReference>
<dbReference type="GO" id="GO:0005525">
    <property type="term" value="F:GTP binding"/>
    <property type="evidence" value="ECO:0007669"/>
    <property type="project" value="UniProtKB-UniRule"/>
</dbReference>
<dbReference type="CDD" id="cd02202">
    <property type="entry name" value="CetZ_tubulin-like"/>
    <property type="match status" value="1"/>
</dbReference>
<sequence>MQLEVIGVGGAGCRIAAAILEVDPADHSFVADVFAFDTDSACLDEVTSIPDPYRHRYGETIESGLNGNLQRGRSVGNEYVEELSRRLDRGRPAVADAFLVAVGLGGATGGGTIPQLVENLQTLYDAPVYVLATLPAERELAPPSDGGSDAGNEPTARPMAEENATRTLEELDGTADAVLCFDNERWLKTAETMADARDRLNRELATRVATFFSATADATEEGEVTAAETIIDANDVGRIFGNETGIATIGYGKQRIETDSGGSRFGLGLFSAEPSVETSEAVSAIETTIGKALRDRLTLECEPENAARAMLVVGGPPAWLNRRAIADGRRTIEEATGSVEILGGDAPRPESDVVFAVVVLAGVDPVERLEAIRSRTTPLDRDRTGR</sequence>
<organism evidence="9 10">
    <name type="scientific">Natrarchaeobius halalkaliphilus</name>
    <dbReference type="NCBI Taxonomy" id="1679091"/>
    <lineage>
        <taxon>Archaea</taxon>
        <taxon>Methanobacteriati</taxon>
        <taxon>Methanobacteriota</taxon>
        <taxon>Stenosarchaea group</taxon>
        <taxon>Halobacteria</taxon>
        <taxon>Halobacteriales</taxon>
        <taxon>Natrialbaceae</taxon>
        <taxon>Natrarchaeobius</taxon>
    </lineage>
</organism>
<comment type="similarity">
    <text evidence="1 6">Belongs to the CetZ family.</text>
</comment>
<dbReference type="OrthoDB" id="269955at2157"/>
<dbReference type="InterPro" id="IPR037103">
    <property type="entry name" value="Tubulin/FtsZ-like_C"/>
</dbReference>
<dbReference type="InterPro" id="IPR045061">
    <property type="entry name" value="FtsZ/CetZ"/>
</dbReference>
<feature type="binding site" evidence="6">
    <location>
        <position position="139"/>
    </location>
    <ligand>
        <name>GTP</name>
        <dbReference type="ChEBI" id="CHEBI:37565"/>
    </ligand>
</feature>
<protein>
    <recommendedName>
        <fullName evidence="6">Tubulin-like protein CetZ</fullName>
    </recommendedName>
</protein>
<evidence type="ECO:0000256" key="3">
    <source>
        <dbReference type="ARBA" id="ARBA00022741"/>
    </source>
</evidence>
<dbReference type="Pfam" id="PF21011">
    <property type="entry name" value="CetZ_C"/>
    <property type="match status" value="1"/>
</dbReference>
<dbReference type="GO" id="GO:0003924">
    <property type="term" value="F:GTPase activity"/>
    <property type="evidence" value="ECO:0007669"/>
    <property type="project" value="InterPro"/>
</dbReference>
<evidence type="ECO:0000313" key="10">
    <source>
        <dbReference type="Proteomes" id="UP000273828"/>
    </source>
</evidence>
<comment type="function">
    <text evidence="6">Involved in cell shape control.</text>
</comment>
<dbReference type="GO" id="GO:0051301">
    <property type="term" value="P:cell division"/>
    <property type="evidence" value="ECO:0007669"/>
    <property type="project" value="UniProtKB-KW"/>
</dbReference>
<dbReference type="SUPFAM" id="SSF52490">
    <property type="entry name" value="Tubulin nucleotide-binding domain-like"/>
    <property type="match status" value="1"/>
</dbReference>
<dbReference type="InterPro" id="IPR003008">
    <property type="entry name" value="Tubulin_FtsZ_GTPase"/>
</dbReference>
<dbReference type="PANTHER" id="PTHR30314">
    <property type="entry name" value="CELL DIVISION PROTEIN FTSZ-RELATED"/>
    <property type="match status" value="1"/>
</dbReference>
<dbReference type="GO" id="GO:0008360">
    <property type="term" value="P:regulation of cell shape"/>
    <property type="evidence" value="ECO:0007669"/>
    <property type="project" value="UniProtKB-UniRule"/>
</dbReference>
<evidence type="ECO:0000256" key="7">
    <source>
        <dbReference type="SAM" id="MobiDB-lite"/>
    </source>
</evidence>
<dbReference type="GO" id="GO:0032153">
    <property type="term" value="C:cell division site"/>
    <property type="evidence" value="ECO:0007669"/>
    <property type="project" value="TreeGrafter"/>
</dbReference>
<keyword evidence="4 6" id="KW-0133">Cell shape</keyword>
<dbReference type="Proteomes" id="UP000273828">
    <property type="component" value="Unassembled WGS sequence"/>
</dbReference>
<dbReference type="Pfam" id="PF00091">
    <property type="entry name" value="Tubulin"/>
    <property type="match status" value="1"/>
</dbReference>
<dbReference type="InterPro" id="IPR048737">
    <property type="entry name" value="CetZ_C"/>
</dbReference>
<accession>A0A3N6LT17</accession>
<dbReference type="HAMAP" id="MF_01946">
    <property type="entry name" value="CetZ"/>
    <property type="match status" value="1"/>
</dbReference>
<dbReference type="PANTHER" id="PTHR30314:SF10">
    <property type="entry name" value="TUBULIN-LIKE PROTEIN CETZ"/>
    <property type="match status" value="1"/>
</dbReference>
<keyword evidence="9" id="KW-0132">Cell division</keyword>
<keyword evidence="10" id="KW-1185">Reference proteome</keyword>
<evidence type="ECO:0000256" key="2">
    <source>
        <dbReference type="ARBA" id="ARBA00022490"/>
    </source>
</evidence>